<feature type="region of interest" description="Disordered" evidence="1">
    <location>
        <begin position="1"/>
        <end position="56"/>
    </location>
</feature>
<feature type="compositionally biased region" description="Polar residues" evidence="1">
    <location>
        <begin position="81"/>
        <end position="91"/>
    </location>
</feature>
<evidence type="ECO:0000256" key="1">
    <source>
        <dbReference type="SAM" id="MobiDB-lite"/>
    </source>
</evidence>
<protein>
    <submittedName>
        <fullName evidence="2">Uncharacterized protein</fullName>
    </submittedName>
</protein>
<evidence type="ECO:0000313" key="3">
    <source>
        <dbReference type="Proteomes" id="UP000270094"/>
    </source>
</evidence>
<accession>A0A3P7LEQ7</accession>
<dbReference type="Proteomes" id="UP000270094">
    <property type="component" value="Unassembled WGS sequence"/>
</dbReference>
<reference evidence="2 3" key="1">
    <citation type="submission" date="2018-11" db="EMBL/GenBank/DDBJ databases">
        <authorList>
            <consortium name="Pathogen Informatics"/>
        </authorList>
    </citation>
    <scope>NUCLEOTIDE SEQUENCE [LARGE SCALE GENOMIC DNA]</scope>
</reference>
<feature type="compositionally biased region" description="Low complexity" evidence="1">
    <location>
        <begin position="33"/>
        <end position="46"/>
    </location>
</feature>
<feature type="region of interest" description="Disordered" evidence="1">
    <location>
        <begin position="77"/>
        <end position="102"/>
    </location>
</feature>
<sequence>MSDVEDEHAEDVEQDEQDENEQPEEEKDEHLAPKSSAPASAALKSPTPGRQPGFNVPETVLRKYVWSFSSLRGQHLRFPNDQGNTAETKSNAAKPCLRLKNL</sequence>
<dbReference type="AlphaFoldDB" id="A0A3P7LEQ7"/>
<keyword evidence="3" id="KW-1185">Reference proteome</keyword>
<organism evidence="2 3">
    <name type="scientific">Strongylus vulgaris</name>
    <name type="common">Blood worm</name>
    <dbReference type="NCBI Taxonomy" id="40348"/>
    <lineage>
        <taxon>Eukaryota</taxon>
        <taxon>Metazoa</taxon>
        <taxon>Ecdysozoa</taxon>
        <taxon>Nematoda</taxon>
        <taxon>Chromadorea</taxon>
        <taxon>Rhabditida</taxon>
        <taxon>Rhabditina</taxon>
        <taxon>Rhabditomorpha</taxon>
        <taxon>Strongyloidea</taxon>
        <taxon>Strongylidae</taxon>
        <taxon>Strongylus</taxon>
    </lineage>
</organism>
<gene>
    <name evidence="2" type="ORF">SVUK_LOCUS16083</name>
</gene>
<evidence type="ECO:0000313" key="2">
    <source>
        <dbReference type="EMBL" id="VDM81085.1"/>
    </source>
</evidence>
<name>A0A3P7LEQ7_STRVU</name>
<feature type="compositionally biased region" description="Acidic residues" evidence="1">
    <location>
        <begin position="1"/>
        <end position="27"/>
    </location>
</feature>
<dbReference type="EMBL" id="UYYB01111360">
    <property type="protein sequence ID" value="VDM81085.1"/>
    <property type="molecule type" value="Genomic_DNA"/>
</dbReference>
<proteinExistence type="predicted"/>